<proteinExistence type="predicted"/>
<dbReference type="InterPro" id="IPR026353">
    <property type="entry name" value="Hypoxan-DNA_Glyclase"/>
</dbReference>
<evidence type="ECO:0000313" key="3">
    <source>
        <dbReference type="Proteomes" id="UP000260773"/>
    </source>
</evidence>
<comment type="caution">
    <text evidence="2">The sequence shown here is derived from an EMBL/GenBank/DDBJ whole genome shotgun (WGS) entry which is preliminary data.</text>
</comment>
<dbReference type="NCBIfam" id="TIGR04274">
    <property type="entry name" value="hypoxanDNAglyco"/>
    <property type="match status" value="1"/>
</dbReference>
<dbReference type="AlphaFoldDB" id="A0A3E2TRH6"/>
<dbReference type="SMART" id="SM00986">
    <property type="entry name" value="UDG"/>
    <property type="match status" value="1"/>
</dbReference>
<dbReference type="InterPro" id="IPR005122">
    <property type="entry name" value="Uracil-DNA_glycosylase-like"/>
</dbReference>
<dbReference type="GO" id="GO:0033958">
    <property type="term" value="F:DNA-deoxyinosine glycosylase activity"/>
    <property type="evidence" value="ECO:0007669"/>
    <property type="project" value="UniProtKB-EC"/>
</dbReference>
<dbReference type="Proteomes" id="UP000260773">
    <property type="component" value="Unassembled WGS sequence"/>
</dbReference>
<dbReference type="CDD" id="cd10032">
    <property type="entry name" value="UDG-F6_HDG"/>
    <property type="match status" value="1"/>
</dbReference>
<dbReference type="SUPFAM" id="SSF52141">
    <property type="entry name" value="Uracil-DNA glycosylase-like"/>
    <property type="match status" value="1"/>
</dbReference>
<protein>
    <submittedName>
        <fullName evidence="2">DNA-deoxyinosine glycosylase</fullName>
        <ecNumber evidence="2">3.2.2.15</ecNumber>
    </submittedName>
</protein>
<feature type="domain" description="Uracil-DNA glycosylase-like" evidence="1">
    <location>
        <begin position="12"/>
        <end position="161"/>
    </location>
</feature>
<sequence>MRTYTHVVHDLTPVYDEHSRILILGSLPSVKSRGQFFYNHPQNRFWKVLAAVTDHAPLENVEEKKQFLLEHQIALWDVIASCDIIGSSDSSIKNVVANDIGRVLSEAPIRQIFVNGQTAFKLYKKYVFPETGVMPVCLPSTSPANAAWNMEKLTEAWQVIVRES</sequence>
<dbReference type="Pfam" id="PF03167">
    <property type="entry name" value="UDG"/>
    <property type="match status" value="1"/>
</dbReference>
<dbReference type="RefSeq" id="WP_015515321.1">
    <property type="nucleotide sequence ID" value="NZ_JAMXUZ010000001.1"/>
</dbReference>
<accession>A0A3E2TRH6</accession>
<reference evidence="2 3" key="1">
    <citation type="submission" date="2018-08" db="EMBL/GenBank/DDBJ databases">
        <title>A genome reference for cultivated species of the human gut microbiota.</title>
        <authorList>
            <person name="Zou Y."/>
            <person name="Xue W."/>
            <person name="Luo G."/>
        </authorList>
    </citation>
    <scope>NUCLEOTIDE SEQUENCE [LARGE SCALE GENOMIC DNA]</scope>
    <source>
        <strain evidence="2 3">AF45-17</strain>
    </source>
</reference>
<evidence type="ECO:0000259" key="1">
    <source>
        <dbReference type="SMART" id="SM00986"/>
    </source>
</evidence>
<dbReference type="EMBL" id="QVEP01000005">
    <property type="protein sequence ID" value="RGB81446.1"/>
    <property type="molecule type" value="Genomic_DNA"/>
</dbReference>
<dbReference type="InterPro" id="IPR036895">
    <property type="entry name" value="Uracil-DNA_glycosylase-like_sf"/>
</dbReference>
<organism evidence="2 3">
    <name type="scientific">Coprococcus catus</name>
    <dbReference type="NCBI Taxonomy" id="116085"/>
    <lineage>
        <taxon>Bacteria</taxon>
        <taxon>Bacillati</taxon>
        <taxon>Bacillota</taxon>
        <taxon>Clostridia</taxon>
        <taxon>Lachnospirales</taxon>
        <taxon>Lachnospiraceae</taxon>
        <taxon>Coprococcus</taxon>
    </lineage>
</organism>
<dbReference type="Gene3D" id="3.40.470.10">
    <property type="entry name" value="Uracil-DNA glycosylase-like domain"/>
    <property type="match status" value="1"/>
</dbReference>
<evidence type="ECO:0000313" key="2">
    <source>
        <dbReference type="EMBL" id="RGB81446.1"/>
    </source>
</evidence>
<keyword evidence="2" id="KW-0378">Hydrolase</keyword>
<name>A0A3E2TRH6_9FIRM</name>
<keyword evidence="2" id="KW-0326">Glycosidase</keyword>
<dbReference type="EC" id="3.2.2.15" evidence="2"/>
<gene>
    <name evidence="2" type="ORF">DW070_03070</name>
</gene>
<dbReference type="SMART" id="SM00987">
    <property type="entry name" value="UreE_C"/>
    <property type="match status" value="1"/>
</dbReference>